<dbReference type="PANTHER" id="PTHR23074:SF83">
    <property type="entry name" value="VACUOLAR PROTEIN SORTING-ASSOCIATED PROTEIN 4A"/>
    <property type="match status" value="1"/>
</dbReference>
<dbReference type="InterPro" id="IPR003959">
    <property type="entry name" value="ATPase_AAA_core"/>
</dbReference>
<dbReference type="STRING" id="373668.SAMN05421786_102447"/>
<dbReference type="GO" id="GO:0016887">
    <property type="term" value="F:ATP hydrolysis activity"/>
    <property type="evidence" value="ECO:0007669"/>
    <property type="project" value="InterPro"/>
</dbReference>
<dbReference type="Pfam" id="PF00004">
    <property type="entry name" value="AAA"/>
    <property type="match status" value="1"/>
</dbReference>
<dbReference type="AlphaFoldDB" id="A0A1N7MBP3"/>
<keyword evidence="3" id="KW-1185">Reference proteome</keyword>
<protein>
    <submittedName>
        <fullName evidence="2">ATPase family associated with various cellular activities (AAA)</fullName>
    </submittedName>
</protein>
<evidence type="ECO:0000259" key="1">
    <source>
        <dbReference type="SMART" id="SM00382"/>
    </source>
</evidence>
<name>A0A1N7MBP3_9FLAO</name>
<dbReference type="OrthoDB" id="7438987at2"/>
<dbReference type="PRINTS" id="PR01874">
    <property type="entry name" value="DNAREPAIRADA"/>
</dbReference>
<dbReference type="SUPFAM" id="SSF52540">
    <property type="entry name" value="P-loop containing nucleoside triphosphate hydrolases"/>
    <property type="match status" value="1"/>
</dbReference>
<dbReference type="EMBL" id="FTOL01000002">
    <property type="protein sequence ID" value="SIS83556.1"/>
    <property type="molecule type" value="Genomic_DNA"/>
</dbReference>
<feature type="domain" description="AAA+ ATPase" evidence="1">
    <location>
        <begin position="338"/>
        <end position="477"/>
    </location>
</feature>
<sequence>MTSITKKQILESIGKVYEQSKNCKLENLFFESIKSELHTLSQYFKTSDNQTFFIAMVFALNYKGDTVDLNDLIEYFDCNPMKILEYSDDFEYLHKVGIFEKKKSRHRVKLAGANDQFVIHEKITEAILQNKPLPKINKKKINGIIDLLEQLYKLGDQRDDDKISTFELFREVEKLIADNTHFPLIEKVKQFNFSTEDAYMFLYLIWKTVSGNESTDIGRALDGIYDSPSERVNEVQKLLSGNHILINNNLVEIIEAQFFNDTEMRLTDTSLQLLNDCDIKLFLNKKRKDNIIIPSEIVYRELVFDRGEMNQLETLQNLLQEDKFNETQTRLTNKGLPKGIAVLLHGAPGTGKTEIVKQLAKATDREIMKVEISQSKSMWFGESEKIIKRIFTDYRAYAKESKLTPILLFNEADAIISKRKENSNSNVAQTENAIQNIILEELENFEGILMATTNLANNLDTAFERRFLFKVQFKKPTKKVRAKIWKSKLSHLDEKSCQILADKFDFSGGQIDNIIRKSEIQEIVHGTMTNFEEIHSFCSEESIITKTTKIGFGYAHD</sequence>
<dbReference type="Gene3D" id="3.40.50.300">
    <property type="entry name" value="P-loop containing nucleotide triphosphate hydrolases"/>
    <property type="match status" value="1"/>
</dbReference>
<dbReference type="CDD" id="cd19481">
    <property type="entry name" value="RecA-like_protease"/>
    <property type="match status" value="1"/>
</dbReference>
<proteinExistence type="predicted"/>
<evidence type="ECO:0000313" key="3">
    <source>
        <dbReference type="Proteomes" id="UP000186744"/>
    </source>
</evidence>
<evidence type="ECO:0000313" key="2">
    <source>
        <dbReference type="EMBL" id="SIS83556.1"/>
    </source>
</evidence>
<dbReference type="PANTHER" id="PTHR23074">
    <property type="entry name" value="AAA DOMAIN-CONTAINING"/>
    <property type="match status" value="1"/>
</dbReference>
<dbReference type="SMART" id="SM00382">
    <property type="entry name" value="AAA"/>
    <property type="match status" value="1"/>
</dbReference>
<organism evidence="2 3">
    <name type="scientific">Chryseobacterium ureilyticum</name>
    <dbReference type="NCBI Taxonomy" id="373668"/>
    <lineage>
        <taxon>Bacteria</taxon>
        <taxon>Pseudomonadati</taxon>
        <taxon>Bacteroidota</taxon>
        <taxon>Flavobacteriia</taxon>
        <taxon>Flavobacteriales</taxon>
        <taxon>Weeksellaceae</taxon>
        <taxon>Chryseobacterium group</taxon>
        <taxon>Chryseobacterium</taxon>
    </lineage>
</organism>
<dbReference type="InterPro" id="IPR027417">
    <property type="entry name" value="P-loop_NTPase"/>
</dbReference>
<gene>
    <name evidence="2" type="ORF">SAMN05421786_102447</name>
</gene>
<dbReference type="InterPro" id="IPR003593">
    <property type="entry name" value="AAA+_ATPase"/>
</dbReference>
<dbReference type="InterPro" id="IPR050304">
    <property type="entry name" value="MT-severing_AAA_ATPase"/>
</dbReference>
<dbReference type="Proteomes" id="UP000186744">
    <property type="component" value="Unassembled WGS sequence"/>
</dbReference>
<dbReference type="RefSeq" id="WP_076551540.1">
    <property type="nucleotide sequence ID" value="NZ_FTOL01000002.1"/>
</dbReference>
<dbReference type="GO" id="GO:0005524">
    <property type="term" value="F:ATP binding"/>
    <property type="evidence" value="ECO:0007669"/>
    <property type="project" value="InterPro"/>
</dbReference>
<reference evidence="3" key="1">
    <citation type="submission" date="2017-01" db="EMBL/GenBank/DDBJ databases">
        <authorList>
            <person name="Varghese N."/>
            <person name="Submissions S."/>
        </authorList>
    </citation>
    <scope>NUCLEOTIDE SEQUENCE [LARGE SCALE GENOMIC DNA]</scope>
    <source>
        <strain evidence="3">DSM 18017</strain>
    </source>
</reference>
<accession>A0A1N7MBP3</accession>